<dbReference type="Gene3D" id="2.60.40.1120">
    <property type="entry name" value="Carboxypeptidase-like, regulatory domain"/>
    <property type="match status" value="1"/>
</dbReference>
<proteinExistence type="inferred from homology"/>
<dbReference type="AlphaFoldDB" id="A0AAE3SFP1"/>
<protein>
    <submittedName>
        <fullName evidence="12">TonB-dependent receptor</fullName>
    </submittedName>
</protein>
<organism evidence="12 13">
    <name type="scientific">Plebeiibacterium sediminum</name>
    <dbReference type="NCBI Taxonomy" id="2992112"/>
    <lineage>
        <taxon>Bacteria</taxon>
        <taxon>Pseudomonadati</taxon>
        <taxon>Bacteroidota</taxon>
        <taxon>Bacteroidia</taxon>
        <taxon>Marinilabiliales</taxon>
        <taxon>Marinilabiliaceae</taxon>
        <taxon>Plebeiibacterium</taxon>
    </lineage>
</organism>
<dbReference type="Pfam" id="PF13715">
    <property type="entry name" value="CarbopepD_reg_2"/>
    <property type="match status" value="1"/>
</dbReference>
<evidence type="ECO:0000256" key="9">
    <source>
        <dbReference type="RuleBase" id="RU003357"/>
    </source>
</evidence>
<dbReference type="InterPro" id="IPR039426">
    <property type="entry name" value="TonB-dep_rcpt-like"/>
</dbReference>
<keyword evidence="12" id="KW-0675">Receptor</keyword>
<reference evidence="12" key="1">
    <citation type="submission" date="2022-10" db="EMBL/GenBank/DDBJ databases">
        <authorList>
            <person name="Yu W.X."/>
        </authorList>
    </citation>
    <scope>NUCLEOTIDE SEQUENCE</scope>
    <source>
        <strain evidence="12">AAT</strain>
    </source>
</reference>
<keyword evidence="3 8" id="KW-1134">Transmembrane beta strand</keyword>
<feature type="domain" description="TonB-dependent receptor-like beta-barrel" evidence="10">
    <location>
        <begin position="487"/>
        <end position="795"/>
    </location>
</feature>
<dbReference type="InterPro" id="IPR023996">
    <property type="entry name" value="TonB-dep_OMP_SusC/RagA"/>
</dbReference>
<evidence type="ECO:0000256" key="6">
    <source>
        <dbReference type="ARBA" id="ARBA00023136"/>
    </source>
</evidence>
<dbReference type="InterPro" id="IPR000531">
    <property type="entry name" value="Beta-barrel_TonB"/>
</dbReference>
<feature type="domain" description="TonB-dependent receptor plug" evidence="11">
    <location>
        <begin position="124"/>
        <end position="231"/>
    </location>
</feature>
<comment type="subcellular location">
    <subcellularLocation>
        <location evidence="1 8">Cell outer membrane</location>
        <topology evidence="1 8">Multi-pass membrane protein</topology>
    </subcellularLocation>
</comment>
<evidence type="ECO:0000256" key="4">
    <source>
        <dbReference type="ARBA" id="ARBA00022692"/>
    </source>
</evidence>
<sequence>MKKNSLKSRILRNIILSLFMLFFIPITAQVKEDVSISGTILDQTGNPLPGVSVVIEGTNSGTISDVNGLFSIKAPTGTTLTLSFIGMESVTYRVTSPVNDLSITMVDQLTSLDVIVVTGYSSEKKKDLTGAVSVVDVDMIQKAGTPNVLQSLQGTTPGVNIITDGAPGGGNTQIRIRGMSTVNSNQPLYVIDGVPTTENMSSINPNDIESLQVLKDASSASIYGARAANGVIVITTKKGKQGKLNIEFVASSSLQTIAKTFDVLSADQWGQAYFAAQKNDGTTVGHPFYGYESESNPVQFLDADNLVPYSNTDWQNEIYSSSWNQKYALTISNGTEKGSMLFSTSYVNQDGLIDQSFYKRFSARLNSTFNIFDKVTIGENLMLAQWTDRGVTTQDDRGVTYNAMRQHPAIPVKDLNGDYTNPLTIASSDIANPVHELYNNRDDKNQSWRIFGNAFIEIKPIKDLSIKSNIGIEHVQFFTNDFTRKLQTSDINSVYRGYGQGDTWTWTNTAMYGKQLNDHNFNILLGTEAIAYKYEGLSGSGQGYSFDDENFMVLDAASGVRSSGGGITEWGLYSLFGKANYNFKDKYLVSATLRRDATSRLSSDNNSGVFPAFTGAWRITEEDFFPQTNWLSYLKLRAGWGVNGNTDIDNYVIYSTYVNDAASGISINTTGSPDLKWETTTQTNLGLDMGLFNNSLNITFDYYTKNTEDMLTIPPVLASAGQNAARWTNTGNMENKGFELNIGYNSKMYGDFSWAANVNVSKYKNKLVKLNNLVNYTGGDIRNMEGQPIGVFYGYVTDGIFQNEEEVRNHADQQGKGIGRIKYMDLDNNGFINDDDRTVIGDPNPDLTCGLNLDLNYKKFTLSAFFSSELGFDIFNTTKRQLDFMTYGPVATNRGISVLDAWSPTNTGATVPALTLLNTNNETRASTYFIEDGSYVKLKFLRLNYKFDSSILEKLNLGALSLYVQAENLFTITDYSGLDPEIAPFGGSLRGVDNAPYPISRNFIMGVNIKF</sequence>
<evidence type="ECO:0000259" key="11">
    <source>
        <dbReference type="Pfam" id="PF07715"/>
    </source>
</evidence>
<comment type="similarity">
    <text evidence="8 9">Belongs to the TonB-dependent receptor family.</text>
</comment>
<dbReference type="InterPro" id="IPR008969">
    <property type="entry name" value="CarboxyPept-like_regulatory"/>
</dbReference>
<dbReference type="Proteomes" id="UP001209229">
    <property type="component" value="Unassembled WGS sequence"/>
</dbReference>
<accession>A0AAE3SFP1</accession>
<dbReference type="PROSITE" id="PS52016">
    <property type="entry name" value="TONB_DEPENDENT_REC_3"/>
    <property type="match status" value="1"/>
</dbReference>
<gene>
    <name evidence="12" type="ORF">OM075_14485</name>
</gene>
<keyword evidence="13" id="KW-1185">Reference proteome</keyword>
<evidence type="ECO:0000256" key="3">
    <source>
        <dbReference type="ARBA" id="ARBA00022452"/>
    </source>
</evidence>
<name>A0AAE3SFP1_9BACT</name>
<dbReference type="InterPro" id="IPR037066">
    <property type="entry name" value="Plug_dom_sf"/>
</dbReference>
<keyword evidence="6 8" id="KW-0472">Membrane</keyword>
<dbReference type="Pfam" id="PF00593">
    <property type="entry name" value="TonB_dep_Rec_b-barrel"/>
    <property type="match status" value="1"/>
</dbReference>
<dbReference type="SUPFAM" id="SSF49464">
    <property type="entry name" value="Carboxypeptidase regulatory domain-like"/>
    <property type="match status" value="1"/>
</dbReference>
<dbReference type="NCBIfam" id="TIGR04056">
    <property type="entry name" value="OMP_RagA_SusC"/>
    <property type="match status" value="1"/>
</dbReference>
<evidence type="ECO:0000256" key="5">
    <source>
        <dbReference type="ARBA" id="ARBA00023077"/>
    </source>
</evidence>
<evidence type="ECO:0000256" key="7">
    <source>
        <dbReference type="ARBA" id="ARBA00023237"/>
    </source>
</evidence>
<dbReference type="SUPFAM" id="SSF56935">
    <property type="entry name" value="Porins"/>
    <property type="match status" value="1"/>
</dbReference>
<evidence type="ECO:0000313" key="13">
    <source>
        <dbReference type="Proteomes" id="UP001209229"/>
    </source>
</evidence>
<dbReference type="GO" id="GO:0009279">
    <property type="term" value="C:cell outer membrane"/>
    <property type="evidence" value="ECO:0007669"/>
    <property type="project" value="UniProtKB-SubCell"/>
</dbReference>
<comment type="caution">
    <text evidence="12">The sequence shown here is derived from an EMBL/GenBank/DDBJ whole genome shotgun (WGS) entry which is preliminary data.</text>
</comment>
<evidence type="ECO:0000256" key="8">
    <source>
        <dbReference type="PROSITE-ProRule" id="PRU01360"/>
    </source>
</evidence>
<keyword evidence="7 8" id="KW-0998">Cell outer membrane</keyword>
<evidence type="ECO:0000256" key="2">
    <source>
        <dbReference type="ARBA" id="ARBA00022448"/>
    </source>
</evidence>
<keyword evidence="2 8" id="KW-0813">Transport</keyword>
<dbReference type="InterPro" id="IPR012910">
    <property type="entry name" value="Plug_dom"/>
</dbReference>
<evidence type="ECO:0000313" key="12">
    <source>
        <dbReference type="EMBL" id="MCW3787680.1"/>
    </source>
</evidence>
<dbReference type="EMBL" id="JAPDPJ010000034">
    <property type="protein sequence ID" value="MCW3787680.1"/>
    <property type="molecule type" value="Genomic_DNA"/>
</dbReference>
<dbReference type="NCBIfam" id="TIGR04057">
    <property type="entry name" value="SusC_RagA_signa"/>
    <property type="match status" value="1"/>
</dbReference>
<dbReference type="Gene3D" id="2.170.130.10">
    <property type="entry name" value="TonB-dependent receptor, plug domain"/>
    <property type="match status" value="1"/>
</dbReference>
<dbReference type="Pfam" id="PF07715">
    <property type="entry name" value="Plug"/>
    <property type="match status" value="1"/>
</dbReference>
<keyword evidence="5 9" id="KW-0798">TonB box</keyword>
<dbReference type="RefSeq" id="WP_301191245.1">
    <property type="nucleotide sequence ID" value="NZ_JAPDPJ010000034.1"/>
</dbReference>
<dbReference type="Gene3D" id="2.40.170.20">
    <property type="entry name" value="TonB-dependent receptor, beta-barrel domain"/>
    <property type="match status" value="1"/>
</dbReference>
<keyword evidence="4 8" id="KW-0812">Transmembrane</keyword>
<dbReference type="InterPro" id="IPR036942">
    <property type="entry name" value="Beta-barrel_TonB_sf"/>
</dbReference>
<evidence type="ECO:0000259" key="10">
    <source>
        <dbReference type="Pfam" id="PF00593"/>
    </source>
</evidence>
<dbReference type="InterPro" id="IPR023997">
    <property type="entry name" value="TonB-dep_OMP_SusC/RagA_CS"/>
</dbReference>
<evidence type="ECO:0000256" key="1">
    <source>
        <dbReference type="ARBA" id="ARBA00004571"/>
    </source>
</evidence>